<evidence type="ECO:0000256" key="2">
    <source>
        <dbReference type="ARBA" id="ARBA00022723"/>
    </source>
</evidence>
<evidence type="ECO:0000256" key="1">
    <source>
        <dbReference type="ARBA" id="ARBA00001968"/>
    </source>
</evidence>
<keyword evidence="4" id="KW-0862">Zinc</keyword>
<comment type="cofactor">
    <cofactor evidence="1">
        <name>a divalent metal cation</name>
        <dbReference type="ChEBI" id="CHEBI:60240"/>
    </cofactor>
</comment>
<evidence type="ECO:0000313" key="10">
    <source>
        <dbReference type="Proteomes" id="UP001159427"/>
    </source>
</evidence>
<name>A0ABN8MF27_9CNID</name>
<evidence type="ECO:0000256" key="5">
    <source>
        <dbReference type="ARBA" id="ARBA00023125"/>
    </source>
</evidence>
<keyword evidence="10" id="KW-1185">Reference proteome</keyword>
<evidence type="ECO:0000256" key="4">
    <source>
        <dbReference type="ARBA" id="ARBA00022833"/>
    </source>
</evidence>
<dbReference type="Proteomes" id="UP001159427">
    <property type="component" value="Unassembled WGS sequence"/>
</dbReference>
<feature type="region of interest" description="Disordered" evidence="7">
    <location>
        <begin position="90"/>
        <end position="114"/>
    </location>
</feature>
<evidence type="ECO:0000259" key="8">
    <source>
        <dbReference type="PROSITE" id="PS50950"/>
    </source>
</evidence>
<dbReference type="PANTHER" id="PTHR23080:SF144">
    <property type="entry name" value="SPINDLE AND KINETOCHORE ASSOCIATED COMPLEX SUBUNIT 3"/>
    <property type="match status" value="1"/>
</dbReference>
<keyword evidence="5 6" id="KW-0238">DNA-binding</keyword>
<accession>A0ABN8MF27</accession>
<dbReference type="InterPro" id="IPR006612">
    <property type="entry name" value="THAP_Znf"/>
</dbReference>
<dbReference type="InterPro" id="IPR027806">
    <property type="entry name" value="HARBI1_dom"/>
</dbReference>
<comment type="caution">
    <text evidence="9">The sequence shown here is derived from an EMBL/GenBank/DDBJ whole genome shotgun (WGS) entry which is preliminary data.</text>
</comment>
<evidence type="ECO:0000313" key="9">
    <source>
        <dbReference type="EMBL" id="CAH3026453.1"/>
    </source>
</evidence>
<evidence type="ECO:0000256" key="7">
    <source>
        <dbReference type="SAM" id="MobiDB-lite"/>
    </source>
</evidence>
<dbReference type="PANTHER" id="PTHR23080">
    <property type="entry name" value="THAP DOMAIN PROTEIN"/>
    <property type="match status" value="1"/>
</dbReference>
<dbReference type="SUPFAM" id="SSF57716">
    <property type="entry name" value="Glucocorticoid receptor-like (DNA-binding domain)"/>
    <property type="match status" value="1"/>
</dbReference>
<feature type="domain" description="THAP-type" evidence="8">
    <location>
        <begin position="1"/>
        <end position="80"/>
    </location>
</feature>
<gene>
    <name evidence="9" type="ORF">PEVE_00029111</name>
</gene>
<evidence type="ECO:0000256" key="3">
    <source>
        <dbReference type="ARBA" id="ARBA00022771"/>
    </source>
</evidence>
<evidence type="ECO:0000256" key="6">
    <source>
        <dbReference type="PROSITE-ProRule" id="PRU00309"/>
    </source>
</evidence>
<dbReference type="PROSITE" id="PS50950">
    <property type="entry name" value="ZF_THAP"/>
    <property type="match status" value="1"/>
</dbReference>
<proteinExistence type="predicted"/>
<keyword evidence="3 6" id="KW-0863">Zinc-finger</keyword>
<reference evidence="9 10" key="1">
    <citation type="submission" date="2022-05" db="EMBL/GenBank/DDBJ databases">
        <authorList>
            <consortium name="Genoscope - CEA"/>
            <person name="William W."/>
        </authorList>
    </citation>
    <scope>NUCLEOTIDE SEQUENCE [LARGE SCALE GENOMIC DNA]</scope>
</reference>
<sequence>KSTRDKGLHFSRVPSVVTNQGEEAEKLSKERRSLWISAISRDDLSEQILANDRVCGRHFVSGKTAKSWDRFNTDWVPTLNLGHEKRVERKNLEQASQRGQRANEKERKRKEQLDRERALAEEIAAKKLKLNEVGEQVSSICFTNEVEQSVDSSTQTEEFDYLVNTGPLPLRPFGEEEFRNDDKKNLLTIMKLKLNMPFEDLAYRFNVSVSTVSRTFQAWMIVMDCRLQPFIKWPEREALWHTMPQCFQQSFGKKVTVIIDCFEIFIDRPSNLLARAQTSSSYKHHNTVKVLIGITPQSTISFVSKAWGGRTSDKCLTENCGIIDKLLPGDLVLADRGFTIQELLMFKHAQLAMPAFTRGKDQLDPVEVEETRNIANVRIHVERIIGLLRRKYTILSGILPIDFRISSSTGSQEGAIPMIDRILNVCSALVNLCPGIVPFD</sequence>
<feature type="compositionally biased region" description="Basic and acidic residues" evidence="7">
    <location>
        <begin position="101"/>
        <end position="114"/>
    </location>
</feature>
<dbReference type="Pfam" id="PF13613">
    <property type="entry name" value="HTH_Tnp_4"/>
    <property type="match status" value="1"/>
</dbReference>
<feature type="non-terminal residue" evidence="9">
    <location>
        <position position="1"/>
    </location>
</feature>
<dbReference type="Pfam" id="PF05485">
    <property type="entry name" value="THAP"/>
    <property type="match status" value="1"/>
</dbReference>
<dbReference type="InterPro" id="IPR027805">
    <property type="entry name" value="Transposase_HTH_dom"/>
</dbReference>
<dbReference type="EMBL" id="CALNXI010000405">
    <property type="protein sequence ID" value="CAH3026453.1"/>
    <property type="molecule type" value="Genomic_DNA"/>
</dbReference>
<organism evidence="9 10">
    <name type="scientific">Porites evermanni</name>
    <dbReference type="NCBI Taxonomy" id="104178"/>
    <lineage>
        <taxon>Eukaryota</taxon>
        <taxon>Metazoa</taxon>
        <taxon>Cnidaria</taxon>
        <taxon>Anthozoa</taxon>
        <taxon>Hexacorallia</taxon>
        <taxon>Scleractinia</taxon>
        <taxon>Fungiina</taxon>
        <taxon>Poritidae</taxon>
        <taxon>Porites</taxon>
    </lineage>
</organism>
<protein>
    <recommendedName>
        <fullName evidence="8">THAP-type domain-containing protein</fullName>
    </recommendedName>
</protein>
<dbReference type="Pfam" id="PF13359">
    <property type="entry name" value="DDE_Tnp_4"/>
    <property type="match status" value="1"/>
</dbReference>
<keyword evidence="2" id="KW-0479">Metal-binding</keyword>